<accession>A0A397T4L1</accession>
<organism evidence="1 2">
    <name type="scientific">Glomus cerebriforme</name>
    <dbReference type="NCBI Taxonomy" id="658196"/>
    <lineage>
        <taxon>Eukaryota</taxon>
        <taxon>Fungi</taxon>
        <taxon>Fungi incertae sedis</taxon>
        <taxon>Mucoromycota</taxon>
        <taxon>Glomeromycotina</taxon>
        <taxon>Glomeromycetes</taxon>
        <taxon>Glomerales</taxon>
        <taxon>Glomeraceae</taxon>
        <taxon>Glomus</taxon>
    </lineage>
</organism>
<dbReference type="Proteomes" id="UP000265703">
    <property type="component" value="Unassembled WGS sequence"/>
</dbReference>
<evidence type="ECO:0008006" key="3">
    <source>
        <dbReference type="Google" id="ProtNLM"/>
    </source>
</evidence>
<dbReference type="InterPro" id="IPR011009">
    <property type="entry name" value="Kinase-like_dom_sf"/>
</dbReference>
<proteinExistence type="predicted"/>
<comment type="caution">
    <text evidence="1">The sequence shown here is derived from an EMBL/GenBank/DDBJ whole genome shotgun (WGS) entry which is preliminary data.</text>
</comment>
<gene>
    <name evidence="1" type="ORF">C1645_768356</name>
</gene>
<sequence length="74" mass="8821">MFFIHQNYKKLDLMMEWIPYSQFTNVKKIAEGGFGIVYRATWLGGQDETVILKRFKNSRNISKDFLNEVFLKLL</sequence>
<evidence type="ECO:0000313" key="2">
    <source>
        <dbReference type="Proteomes" id="UP000265703"/>
    </source>
</evidence>
<reference evidence="1 2" key="1">
    <citation type="submission" date="2018-06" db="EMBL/GenBank/DDBJ databases">
        <title>Comparative genomics reveals the genomic features of Rhizophagus irregularis, R. cerebriforme, R. diaphanum and Gigaspora rosea, and their symbiotic lifestyle signature.</title>
        <authorList>
            <person name="Morin E."/>
            <person name="San Clemente H."/>
            <person name="Chen E.C.H."/>
            <person name="De La Providencia I."/>
            <person name="Hainaut M."/>
            <person name="Kuo A."/>
            <person name="Kohler A."/>
            <person name="Murat C."/>
            <person name="Tang N."/>
            <person name="Roy S."/>
            <person name="Loubradou J."/>
            <person name="Henrissat B."/>
            <person name="Grigoriev I.V."/>
            <person name="Corradi N."/>
            <person name="Roux C."/>
            <person name="Martin F.M."/>
        </authorList>
    </citation>
    <scope>NUCLEOTIDE SEQUENCE [LARGE SCALE GENOMIC DNA]</scope>
    <source>
        <strain evidence="1 2">DAOM 227022</strain>
    </source>
</reference>
<evidence type="ECO:0000313" key="1">
    <source>
        <dbReference type="EMBL" id="RIA91097.1"/>
    </source>
</evidence>
<dbReference type="Gene3D" id="3.30.200.20">
    <property type="entry name" value="Phosphorylase Kinase, domain 1"/>
    <property type="match status" value="1"/>
</dbReference>
<protein>
    <recommendedName>
        <fullName evidence="3">Protein kinase domain-containing protein</fullName>
    </recommendedName>
</protein>
<dbReference type="AlphaFoldDB" id="A0A397T4L1"/>
<dbReference type="SUPFAM" id="SSF56112">
    <property type="entry name" value="Protein kinase-like (PK-like)"/>
    <property type="match status" value="1"/>
</dbReference>
<dbReference type="EMBL" id="QKYT01000162">
    <property type="protein sequence ID" value="RIA91097.1"/>
    <property type="molecule type" value="Genomic_DNA"/>
</dbReference>
<keyword evidence="2" id="KW-1185">Reference proteome</keyword>
<name>A0A397T4L1_9GLOM</name>
<dbReference type="OrthoDB" id="2325354at2759"/>